<dbReference type="Pfam" id="PF24432">
    <property type="entry name" value="DUF7555"/>
    <property type="match status" value="1"/>
</dbReference>
<dbReference type="AlphaFoldDB" id="A0ABD5RLF5"/>
<dbReference type="Proteomes" id="UP001596099">
    <property type="component" value="Unassembled WGS sequence"/>
</dbReference>
<accession>A0ABD5RLF5</accession>
<organism evidence="2 3">
    <name type="scientific">Halomarina salina</name>
    <dbReference type="NCBI Taxonomy" id="1872699"/>
    <lineage>
        <taxon>Archaea</taxon>
        <taxon>Methanobacteriati</taxon>
        <taxon>Methanobacteriota</taxon>
        <taxon>Stenosarchaea group</taxon>
        <taxon>Halobacteria</taxon>
        <taxon>Halobacteriales</taxon>
        <taxon>Natronomonadaceae</taxon>
        <taxon>Halomarina</taxon>
    </lineage>
</organism>
<dbReference type="InterPro" id="IPR055977">
    <property type="entry name" value="DUF7555"/>
</dbReference>
<proteinExistence type="predicted"/>
<feature type="transmembrane region" description="Helical" evidence="1">
    <location>
        <begin position="22"/>
        <end position="42"/>
    </location>
</feature>
<feature type="transmembrane region" description="Helical" evidence="1">
    <location>
        <begin position="91"/>
        <end position="111"/>
    </location>
</feature>
<reference evidence="2 3" key="1">
    <citation type="journal article" date="2019" name="Int. J. Syst. Evol. Microbiol.">
        <title>The Global Catalogue of Microorganisms (GCM) 10K type strain sequencing project: providing services to taxonomists for standard genome sequencing and annotation.</title>
        <authorList>
            <consortium name="The Broad Institute Genomics Platform"/>
            <consortium name="The Broad Institute Genome Sequencing Center for Infectious Disease"/>
            <person name="Wu L."/>
            <person name="Ma J."/>
        </authorList>
    </citation>
    <scope>NUCLEOTIDE SEQUENCE [LARGE SCALE GENOMIC DNA]</scope>
    <source>
        <strain evidence="2 3">CGMCC 1.12543</strain>
    </source>
</reference>
<comment type="caution">
    <text evidence="2">The sequence shown here is derived from an EMBL/GenBank/DDBJ whole genome shotgun (WGS) entry which is preliminary data.</text>
</comment>
<dbReference type="RefSeq" id="WP_247414274.1">
    <property type="nucleotide sequence ID" value="NZ_JBHSQH010000001.1"/>
</dbReference>
<keyword evidence="1" id="KW-0472">Membrane</keyword>
<evidence type="ECO:0000313" key="2">
    <source>
        <dbReference type="EMBL" id="MFC5971376.1"/>
    </source>
</evidence>
<keyword evidence="1" id="KW-0812">Transmembrane</keyword>
<keyword evidence="1" id="KW-1133">Transmembrane helix</keyword>
<evidence type="ECO:0000256" key="1">
    <source>
        <dbReference type="SAM" id="Phobius"/>
    </source>
</evidence>
<name>A0ABD5RLF5_9EURY</name>
<protein>
    <submittedName>
        <fullName evidence="2">Uncharacterized protein</fullName>
    </submittedName>
</protein>
<dbReference type="EMBL" id="JBHSQH010000001">
    <property type="protein sequence ID" value="MFC5971376.1"/>
    <property type="molecule type" value="Genomic_DNA"/>
</dbReference>
<keyword evidence="3" id="KW-1185">Reference proteome</keyword>
<gene>
    <name evidence="2" type="ORF">ACFPYI_08555</name>
</gene>
<sequence length="113" mass="12367">MAGGIIAFSAVLSFLFGDGLLTLKYVLFVIGVLMFGVGSFGIQPERPHKNKKLLTTDNDTEYAFEERIQDALPSDEDRLLLEERISRDTKIFVASIIVLGVSLFLEAGIGISS</sequence>
<evidence type="ECO:0000313" key="3">
    <source>
        <dbReference type="Proteomes" id="UP001596099"/>
    </source>
</evidence>